<proteinExistence type="predicted"/>
<dbReference type="RefSeq" id="WP_024924585.1">
    <property type="nucleotide sequence ID" value="NZ_MDEO01000033.1"/>
</dbReference>
<comment type="caution">
    <text evidence="2">The sequence shown here is derived from an EMBL/GenBank/DDBJ whole genome shotgun (WGS) entry which is preliminary data.</text>
</comment>
<feature type="transmembrane region" description="Helical" evidence="1">
    <location>
        <begin position="12"/>
        <end position="32"/>
    </location>
</feature>
<evidence type="ECO:0000256" key="1">
    <source>
        <dbReference type="SAM" id="Phobius"/>
    </source>
</evidence>
<keyword evidence="1" id="KW-0472">Membrane</keyword>
<evidence type="ECO:0000313" key="3">
    <source>
        <dbReference type="Proteomes" id="UP000094412"/>
    </source>
</evidence>
<reference evidence="2 3" key="1">
    <citation type="submission" date="2016-08" db="EMBL/GenBank/DDBJ databases">
        <title>Whole genome sequence of Mesorhizobium sp. strain UASWS1009 isolated from industrial sewage.</title>
        <authorList>
            <person name="Crovadore J."/>
            <person name="Calmin G."/>
            <person name="Chablais R."/>
            <person name="Cochard B."/>
            <person name="Lefort F."/>
        </authorList>
    </citation>
    <scope>NUCLEOTIDE SEQUENCE [LARGE SCALE GENOMIC DNA]</scope>
    <source>
        <strain evidence="2 3">UASWS1009</strain>
    </source>
</reference>
<keyword evidence="3" id="KW-1185">Reference proteome</keyword>
<dbReference type="Pfam" id="PF07330">
    <property type="entry name" value="DUF1467"/>
    <property type="match status" value="1"/>
</dbReference>
<dbReference type="Proteomes" id="UP000094412">
    <property type="component" value="Unassembled WGS sequence"/>
</dbReference>
<dbReference type="InterPro" id="IPR009935">
    <property type="entry name" value="DUF1467"/>
</dbReference>
<feature type="transmembrane region" description="Helical" evidence="1">
    <location>
        <begin position="57"/>
        <end position="78"/>
    </location>
</feature>
<gene>
    <name evidence="2" type="ORF">QV13_16480</name>
</gene>
<dbReference type="STRING" id="1566387.QV13_16480"/>
<dbReference type="AlphaFoldDB" id="A0A1C2DP73"/>
<keyword evidence="1" id="KW-1133">Transmembrane helix</keyword>
<organism evidence="2 3">
    <name type="scientific">Mesorhizobium hungaricum</name>
    <dbReference type="NCBI Taxonomy" id="1566387"/>
    <lineage>
        <taxon>Bacteria</taxon>
        <taxon>Pseudomonadati</taxon>
        <taxon>Pseudomonadota</taxon>
        <taxon>Alphaproteobacteria</taxon>
        <taxon>Hyphomicrobiales</taxon>
        <taxon>Phyllobacteriaceae</taxon>
        <taxon>Mesorhizobium</taxon>
    </lineage>
</organism>
<name>A0A1C2DP73_9HYPH</name>
<dbReference type="EMBL" id="MDEO01000033">
    <property type="protein sequence ID" value="OCX16415.1"/>
    <property type="molecule type" value="Genomic_DNA"/>
</dbReference>
<accession>A0A1C2DP73</accession>
<keyword evidence="1" id="KW-0812">Transmembrane</keyword>
<dbReference type="OrthoDB" id="9804637at2"/>
<evidence type="ECO:0000313" key="2">
    <source>
        <dbReference type="EMBL" id="OCX16415.1"/>
    </source>
</evidence>
<protein>
    <recommendedName>
        <fullName evidence="4">DUF1467 domain-containing protein</fullName>
    </recommendedName>
</protein>
<sequence>MTGGSFTAWDWISMVAVYFVVWWITLFAILPFSFRRQDEQEEVVLGTTASAPKRPRYFYILLWTTVWAFIVLATYYGVTAGLGYTVDDIPQILPSFT</sequence>
<evidence type="ECO:0008006" key="4">
    <source>
        <dbReference type="Google" id="ProtNLM"/>
    </source>
</evidence>